<dbReference type="EMBL" id="CH916374">
    <property type="protein sequence ID" value="EDV90998.1"/>
    <property type="molecule type" value="Genomic_DNA"/>
</dbReference>
<dbReference type="PANTHER" id="PTHR36299:SF1">
    <property type="entry name" value="DUF4773 DOMAIN-CONTAINING PROTEIN"/>
    <property type="match status" value="1"/>
</dbReference>
<reference evidence="3 4" key="1">
    <citation type="journal article" date="2007" name="Nature">
        <title>Evolution of genes and genomes on the Drosophila phylogeny.</title>
        <authorList>
            <consortium name="Drosophila 12 Genomes Consortium"/>
            <person name="Clark A.G."/>
            <person name="Eisen M.B."/>
            <person name="Smith D.R."/>
            <person name="Bergman C.M."/>
            <person name="Oliver B."/>
            <person name="Markow T.A."/>
            <person name="Kaufman T.C."/>
            <person name="Kellis M."/>
            <person name="Gelbart W."/>
            <person name="Iyer V.N."/>
            <person name="Pollard D.A."/>
            <person name="Sackton T.B."/>
            <person name="Larracuente A.M."/>
            <person name="Singh N.D."/>
            <person name="Abad J.P."/>
            <person name="Abt D.N."/>
            <person name="Adryan B."/>
            <person name="Aguade M."/>
            <person name="Akashi H."/>
            <person name="Anderson W.W."/>
            <person name="Aquadro C.F."/>
            <person name="Ardell D.H."/>
            <person name="Arguello R."/>
            <person name="Artieri C.G."/>
            <person name="Barbash D.A."/>
            <person name="Barker D."/>
            <person name="Barsanti P."/>
            <person name="Batterham P."/>
            <person name="Batzoglou S."/>
            <person name="Begun D."/>
            <person name="Bhutkar A."/>
            <person name="Blanco E."/>
            <person name="Bosak S.A."/>
            <person name="Bradley R.K."/>
            <person name="Brand A.D."/>
            <person name="Brent M.R."/>
            <person name="Brooks A.N."/>
            <person name="Brown R.H."/>
            <person name="Butlin R.K."/>
            <person name="Caggese C."/>
            <person name="Calvi B.R."/>
            <person name="Bernardo de Carvalho A."/>
            <person name="Caspi A."/>
            <person name="Castrezana S."/>
            <person name="Celniker S.E."/>
            <person name="Chang J.L."/>
            <person name="Chapple C."/>
            <person name="Chatterji S."/>
            <person name="Chinwalla A."/>
            <person name="Civetta A."/>
            <person name="Clifton S.W."/>
            <person name="Comeron J.M."/>
            <person name="Costello J.C."/>
            <person name="Coyne J.A."/>
            <person name="Daub J."/>
            <person name="David R.G."/>
            <person name="Delcher A.L."/>
            <person name="Delehaunty K."/>
            <person name="Do C.B."/>
            <person name="Ebling H."/>
            <person name="Edwards K."/>
            <person name="Eickbush T."/>
            <person name="Evans J.D."/>
            <person name="Filipski A."/>
            <person name="Findeiss S."/>
            <person name="Freyhult E."/>
            <person name="Fulton L."/>
            <person name="Fulton R."/>
            <person name="Garcia A.C."/>
            <person name="Gardiner A."/>
            <person name="Garfield D.A."/>
            <person name="Garvin B.E."/>
            <person name="Gibson G."/>
            <person name="Gilbert D."/>
            <person name="Gnerre S."/>
            <person name="Godfrey J."/>
            <person name="Good R."/>
            <person name="Gotea V."/>
            <person name="Gravely B."/>
            <person name="Greenberg A.J."/>
            <person name="Griffiths-Jones S."/>
            <person name="Gross S."/>
            <person name="Guigo R."/>
            <person name="Gustafson E.A."/>
            <person name="Haerty W."/>
            <person name="Hahn M.W."/>
            <person name="Halligan D.L."/>
            <person name="Halpern A.L."/>
            <person name="Halter G.M."/>
            <person name="Han M.V."/>
            <person name="Heger A."/>
            <person name="Hillier L."/>
            <person name="Hinrichs A.S."/>
            <person name="Holmes I."/>
            <person name="Hoskins R.A."/>
            <person name="Hubisz M.J."/>
            <person name="Hultmark D."/>
            <person name="Huntley M.A."/>
            <person name="Jaffe D.B."/>
            <person name="Jagadeeshan S."/>
            <person name="Jeck W.R."/>
            <person name="Johnson J."/>
            <person name="Jones C.D."/>
            <person name="Jordan W.C."/>
            <person name="Karpen G.H."/>
            <person name="Kataoka E."/>
            <person name="Keightley P.D."/>
            <person name="Kheradpour P."/>
            <person name="Kirkness E.F."/>
            <person name="Koerich L.B."/>
            <person name="Kristiansen K."/>
            <person name="Kudrna D."/>
            <person name="Kulathinal R.J."/>
            <person name="Kumar S."/>
            <person name="Kwok R."/>
            <person name="Lander E."/>
            <person name="Langley C.H."/>
            <person name="Lapoint R."/>
            <person name="Lazzaro B.P."/>
            <person name="Lee S.J."/>
            <person name="Levesque L."/>
            <person name="Li R."/>
            <person name="Lin C.F."/>
            <person name="Lin M.F."/>
            <person name="Lindblad-Toh K."/>
            <person name="Llopart A."/>
            <person name="Long M."/>
            <person name="Low L."/>
            <person name="Lozovsky E."/>
            <person name="Lu J."/>
            <person name="Luo M."/>
            <person name="Machado C.A."/>
            <person name="Makalowski W."/>
            <person name="Marzo M."/>
            <person name="Matsuda M."/>
            <person name="Matzkin L."/>
            <person name="McAllister B."/>
            <person name="McBride C.S."/>
            <person name="McKernan B."/>
            <person name="McKernan K."/>
            <person name="Mendez-Lago M."/>
            <person name="Minx P."/>
            <person name="Mollenhauer M.U."/>
            <person name="Montooth K."/>
            <person name="Mount S.M."/>
            <person name="Mu X."/>
            <person name="Myers E."/>
            <person name="Negre B."/>
            <person name="Newfeld S."/>
            <person name="Nielsen R."/>
            <person name="Noor M.A."/>
            <person name="O'Grady P."/>
            <person name="Pachter L."/>
            <person name="Papaceit M."/>
            <person name="Parisi M.J."/>
            <person name="Parisi M."/>
            <person name="Parts L."/>
            <person name="Pedersen J.S."/>
            <person name="Pesole G."/>
            <person name="Phillippy A.M."/>
            <person name="Ponting C.P."/>
            <person name="Pop M."/>
            <person name="Porcelli D."/>
            <person name="Powell J.R."/>
            <person name="Prohaska S."/>
            <person name="Pruitt K."/>
            <person name="Puig M."/>
            <person name="Quesneville H."/>
            <person name="Ram K.R."/>
            <person name="Rand D."/>
            <person name="Rasmussen M.D."/>
            <person name="Reed L.K."/>
            <person name="Reenan R."/>
            <person name="Reily A."/>
            <person name="Remington K.A."/>
            <person name="Rieger T.T."/>
            <person name="Ritchie M.G."/>
            <person name="Robin C."/>
            <person name="Rogers Y.H."/>
            <person name="Rohde C."/>
            <person name="Rozas J."/>
            <person name="Rubenfield M.J."/>
            <person name="Ruiz A."/>
            <person name="Russo S."/>
            <person name="Salzberg S.L."/>
            <person name="Sanchez-Gracia A."/>
            <person name="Saranga D.J."/>
            <person name="Sato H."/>
            <person name="Schaeffer S.W."/>
            <person name="Schatz M.C."/>
            <person name="Schlenke T."/>
            <person name="Schwartz R."/>
            <person name="Segarra C."/>
            <person name="Singh R.S."/>
            <person name="Sirot L."/>
            <person name="Sirota M."/>
            <person name="Sisneros N.B."/>
            <person name="Smith C.D."/>
            <person name="Smith T.F."/>
            <person name="Spieth J."/>
            <person name="Stage D.E."/>
            <person name="Stark A."/>
            <person name="Stephan W."/>
            <person name="Strausberg R.L."/>
            <person name="Strempel S."/>
            <person name="Sturgill D."/>
            <person name="Sutton G."/>
            <person name="Sutton G.G."/>
            <person name="Tao W."/>
            <person name="Teichmann S."/>
            <person name="Tobari Y.N."/>
            <person name="Tomimura Y."/>
            <person name="Tsolas J.M."/>
            <person name="Valente V.L."/>
            <person name="Venter E."/>
            <person name="Venter J.C."/>
            <person name="Vicario S."/>
            <person name="Vieira F.G."/>
            <person name="Vilella A.J."/>
            <person name="Villasante A."/>
            <person name="Walenz B."/>
            <person name="Wang J."/>
            <person name="Wasserman M."/>
            <person name="Watts T."/>
            <person name="Wilson D."/>
            <person name="Wilson R.K."/>
            <person name="Wing R.A."/>
            <person name="Wolfner M.F."/>
            <person name="Wong A."/>
            <person name="Wong G.K."/>
            <person name="Wu C.I."/>
            <person name="Wu G."/>
            <person name="Yamamoto D."/>
            <person name="Yang H.P."/>
            <person name="Yang S.P."/>
            <person name="Yorke J.A."/>
            <person name="Yoshida K."/>
            <person name="Zdobnov E."/>
            <person name="Zhang P."/>
            <person name="Zhang Y."/>
            <person name="Zimin A.V."/>
            <person name="Baldwin J."/>
            <person name="Abdouelleil A."/>
            <person name="Abdulkadir J."/>
            <person name="Abebe A."/>
            <person name="Abera B."/>
            <person name="Abreu J."/>
            <person name="Acer S.C."/>
            <person name="Aftuck L."/>
            <person name="Alexander A."/>
            <person name="An P."/>
            <person name="Anderson E."/>
            <person name="Anderson S."/>
            <person name="Arachi H."/>
            <person name="Azer M."/>
            <person name="Bachantsang P."/>
            <person name="Barry A."/>
            <person name="Bayul T."/>
            <person name="Berlin A."/>
            <person name="Bessette D."/>
            <person name="Bloom T."/>
            <person name="Blye J."/>
            <person name="Boguslavskiy L."/>
            <person name="Bonnet C."/>
            <person name="Boukhgalter B."/>
            <person name="Bourzgui I."/>
            <person name="Brown A."/>
            <person name="Cahill P."/>
            <person name="Channer S."/>
            <person name="Cheshatsang Y."/>
            <person name="Chuda L."/>
            <person name="Citroen M."/>
            <person name="Collymore A."/>
            <person name="Cooke P."/>
            <person name="Costello M."/>
            <person name="D'Aco K."/>
            <person name="Daza R."/>
            <person name="De Haan G."/>
            <person name="DeGray S."/>
            <person name="DeMaso C."/>
            <person name="Dhargay N."/>
            <person name="Dooley K."/>
            <person name="Dooley E."/>
            <person name="Doricent M."/>
            <person name="Dorje P."/>
            <person name="Dorjee K."/>
            <person name="Dupes A."/>
            <person name="Elong R."/>
            <person name="Falk J."/>
            <person name="Farina A."/>
            <person name="Faro S."/>
            <person name="Ferguson D."/>
            <person name="Fisher S."/>
            <person name="Foley C.D."/>
            <person name="Franke A."/>
            <person name="Friedrich D."/>
            <person name="Gadbois L."/>
            <person name="Gearin G."/>
            <person name="Gearin C.R."/>
            <person name="Giannoukos G."/>
            <person name="Goode T."/>
            <person name="Graham J."/>
            <person name="Grandbois E."/>
            <person name="Grewal S."/>
            <person name="Gyaltsen K."/>
            <person name="Hafez N."/>
            <person name="Hagos B."/>
            <person name="Hall J."/>
            <person name="Henson C."/>
            <person name="Hollinger A."/>
            <person name="Honan T."/>
            <person name="Huard M.D."/>
            <person name="Hughes L."/>
            <person name="Hurhula B."/>
            <person name="Husby M.E."/>
            <person name="Kamat A."/>
            <person name="Kanga B."/>
            <person name="Kashin S."/>
            <person name="Khazanovich D."/>
            <person name="Kisner P."/>
            <person name="Lance K."/>
            <person name="Lara M."/>
            <person name="Lee W."/>
            <person name="Lennon N."/>
            <person name="Letendre F."/>
            <person name="LeVine R."/>
            <person name="Lipovsky A."/>
            <person name="Liu X."/>
            <person name="Liu J."/>
            <person name="Liu S."/>
            <person name="Lokyitsang T."/>
            <person name="Lokyitsang Y."/>
            <person name="Lubonja R."/>
            <person name="Lui A."/>
            <person name="MacDonald P."/>
            <person name="Magnisalis V."/>
            <person name="Maru K."/>
            <person name="Matthews C."/>
            <person name="McCusker W."/>
            <person name="McDonough S."/>
            <person name="Mehta T."/>
            <person name="Meldrim J."/>
            <person name="Meneus L."/>
            <person name="Mihai O."/>
            <person name="Mihalev A."/>
            <person name="Mihova T."/>
            <person name="Mittelman R."/>
            <person name="Mlenga V."/>
            <person name="Montmayeur A."/>
            <person name="Mulrain L."/>
            <person name="Navidi A."/>
            <person name="Naylor J."/>
            <person name="Negash T."/>
            <person name="Nguyen T."/>
            <person name="Nguyen N."/>
            <person name="Nicol R."/>
            <person name="Norbu C."/>
            <person name="Norbu N."/>
            <person name="Novod N."/>
            <person name="O'Neill B."/>
            <person name="Osman S."/>
            <person name="Markiewicz E."/>
            <person name="Oyono O.L."/>
            <person name="Patti C."/>
            <person name="Phunkhang P."/>
            <person name="Pierre F."/>
            <person name="Priest M."/>
            <person name="Raghuraman S."/>
            <person name="Rege F."/>
            <person name="Reyes R."/>
            <person name="Rise C."/>
            <person name="Rogov P."/>
            <person name="Ross K."/>
            <person name="Ryan E."/>
            <person name="Settipalli S."/>
            <person name="Shea T."/>
            <person name="Sherpa N."/>
            <person name="Shi L."/>
            <person name="Shih D."/>
            <person name="Sparrow T."/>
            <person name="Spaulding J."/>
            <person name="Stalker J."/>
            <person name="Stange-Thomann N."/>
            <person name="Stavropoulos S."/>
            <person name="Stone C."/>
            <person name="Strader C."/>
            <person name="Tesfaye S."/>
            <person name="Thomson T."/>
            <person name="Thoulutsang Y."/>
            <person name="Thoulutsang D."/>
            <person name="Topham K."/>
            <person name="Topping I."/>
            <person name="Tsamla T."/>
            <person name="Vassiliev H."/>
            <person name="Vo A."/>
            <person name="Wangchuk T."/>
            <person name="Wangdi T."/>
            <person name="Weiand M."/>
            <person name="Wilkinson J."/>
            <person name="Wilson A."/>
            <person name="Yadav S."/>
            <person name="Young G."/>
            <person name="Yu Q."/>
            <person name="Zembek L."/>
            <person name="Zhong D."/>
            <person name="Zimmer A."/>
            <person name="Zwirko Z."/>
            <person name="Jaffe D.B."/>
            <person name="Alvarez P."/>
            <person name="Brockman W."/>
            <person name="Butler J."/>
            <person name="Chin C."/>
            <person name="Gnerre S."/>
            <person name="Grabherr M."/>
            <person name="Kleber M."/>
            <person name="Mauceli E."/>
            <person name="MacCallum I."/>
        </authorList>
    </citation>
    <scope>NUCLEOTIDE SEQUENCE [LARGE SCALE GENOMIC DNA]</scope>
    <source>
        <strain evidence="4">Tucson 15287-2541.00</strain>
    </source>
</reference>
<dbReference type="PhylomeDB" id="B4JU28"/>
<dbReference type="eggNOG" id="ENOG502TBCV">
    <property type="taxonomic scope" value="Eukaryota"/>
</dbReference>
<dbReference type="PANTHER" id="PTHR36299">
    <property type="entry name" value="AGAP008005-PA"/>
    <property type="match status" value="1"/>
</dbReference>
<name>B4JU28_DROGR</name>
<keyword evidence="1" id="KW-0732">Signal</keyword>
<protein>
    <submittedName>
        <fullName evidence="3">GH16828</fullName>
    </submittedName>
</protein>
<dbReference type="Pfam" id="PF15998">
    <property type="entry name" value="DUF4773"/>
    <property type="match status" value="1"/>
</dbReference>
<evidence type="ECO:0000259" key="2">
    <source>
        <dbReference type="Pfam" id="PF15998"/>
    </source>
</evidence>
<dbReference type="OrthoDB" id="5952164at2759"/>
<dbReference type="AlphaFoldDB" id="B4JU28"/>
<dbReference type="KEGG" id="dgr:6568552"/>
<evidence type="ECO:0000256" key="1">
    <source>
        <dbReference type="SAM" id="SignalP"/>
    </source>
</evidence>
<dbReference type="InParanoid" id="B4JU28"/>
<accession>B4JU28</accession>
<feature type="signal peptide" evidence="1">
    <location>
        <begin position="1"/>
        <end position="25"/>
    </location>
</feature>
<sequence>MANPTTCLVLMICIFSSGIVLRATAEDLVSLKSGCECSMSLSCTCCQGVIVKAMDFSKMLCMILKVNVLQASVDMSMTLDGNEVLKLTLDTKTTPSFCVPIISQITPMVVCFKMDAKVSVLKGLNICPIFYSSFAEKELLSVDFPCLKLGMDGISIA</sequence>
<evidence type="ECO:0000313" key="3">
    <source>
        <dbReference type="EMBL" id="EDV90998.1"/>
    </source>
</evidence>
<dbReference type="HOGENOM" id="CLU_1556909_0_0_1"/>
<evidence type="ECO:0000313" key="4">
    <source>
        <dbReference type="Proteomes" id="UP000001070"/>
    </source>
</evidence>
<feature type="chain" id="PRO_5002812763" evidence="1">
    <location>
        <begin position="26"/>
        <end position="157"/>
    </location>
</feature>
<proteinExistence type="predicted"/>
<dbReference type="Proteomes" id="UP000001070">
    <property type="component" value="Unassembled WGS sequence"/>
</dbReference>
<feature type="domain" description="DUF4773" evidence="2">
    <location>
        <begin position="35"/>
        <end position="153"/>
    </location>
</feature>
<keyword evidence="4" id="KW-1185">Reference proteome</keyword>
<dbReference type="InterPro" id="IPR031941">
    <property type="entry name" value="DUF4773"/>
</dbReference>
<organism evidence="4">
    <name type="scientific">Drosophila grimshawi</name>
    <name type="common">Hawaiian fruit fly</name>
    <name type="synonym">Idiomyia grimshawi</name>
    <dbReference type="NCBI Taxonomy" id="7222"/>
    <lineage>
        <taxon>Eukaryota</taxon>
        <taxon>Metazoa</taxon>
        <taxon>Ecdysozoa</taxon>
        <taxon>Arthropoda</taxon>
        <taxon>Hexapoda</taxon>
        <taxon>Insecta</taxon>
        <taxon>Pterygota</taxon>
        <taxon>Neoptera</taxon>
        <taxon>Endopterygota</taxon>
        <taxon>Diptera</taxon>
        <taxon>Brachycera</taxon>
        <taxon>Muscomorpha</taxon>
        <taxon>Ephydroidea</taxon>
        <taxon>Drosophilidae</taxon>
        <taxon>Drosophila</taxon>
        <taxon>Hawaiian Drosophila</taxon>
    </lineage>
</organism>
<gene>
    <name evidence="3" type="primary">Dgri\GH16828</name>
    <name evidence="3" type="ORF">Dgri_GH16828</name>
</gene>